<organism evidence="5">
    <name type="scientific">Skeletonema marinoi</name>
    <dbReference type="NCBI Taxonomy" id="267567"/>
    <lineage>
        <taxon>Eukaryota</taxon>
        <taxon>Sar</taxon>
        <taxon>Stramenopiles</taxon>
        <taxon>Ochrophyta</taxon>
        <taxon>Bacillariophyta</taxon>
        <taxon>Coscinodiscophyceae</taxon>
        <taxon>Thalassiosirophycidae</taxon>
        <taxon>Thalassiosirales</taxon>
        <taxon>Skeletonemataceae</taxon>
        <taxon>Skeletonema</taxon>
        <taxon>Skeletonema marinoi-dohrnii complex</taxon>
    </lineage>
</organism>
<evidence type="ECO:0000259" key="4">
    <source>
        <dbReference type="Pfam" id="PF21773"/>
    </source>
</evidence>
<evidence type="ECO:0000313" key="5">
    <source>
        <dbReference type="EMBL" id="CAD9598043.1"/>
    </source>
</evidence>
<dbReference type="PANTHER" id="PTHR46518:SF1">
    <property type="entry name" value="OUTER DYNEIN ARM-DOCKING COMPLEX SUBUNIT 3"/>
    <property type="match status" value="1"/>
</dbReference>
<feature type="coiled-coil region" evidence="2">
    <location>
        <begin position="123"/>
        <end position="178"/>
    </location>
</feature>
<protein>
    <recommendedName>
        <fullName evidence="4">ODAD1 central coiled coil region domain-containing protein</fullName>
    </recommendedName>
</protein>
<proteinExistence type="predicted"/>
<dbReference type="AlphaFoldDB" id="A0A7S2L7K6"/>
<evidence type="ECO:0000256" key="1">
    <source>
        <dbReference type="ARBA" id="ARBA00023054"/>
    </source>
</evidence>
<keyword evidence="1 2" id="KW-0175">Coiled coil</keyword>
<sequence length="576" mass="65778">MPTRFDDGVDKQVEDLRERMRLLQQDRRANIDLLEANKQANEIEIRSLKEDNKKLRIRLSNLQKSAVSDADSHLSDVDSLRRLVRQKRNEFDTQKSSSKKLNSKLNKLKSEAVMEDNRPSPEDVELSRQIRKLENRLDKAMMQYNEAQGICSTYEHIVKRLKSERIEFDNQLTALERTLESKYRDFEELTLLCGDASHARDVAQHTLNKVKWSFEENKQRRSREIRERQQHIKVRKQIIKKQERAEEDKRRQQLRSADTDGTYGGEMSTSNNSISVSPQEQIADQEQKLSVYENAFRKIKDATGVGTVNEMIRKVIGQESTTKNLVSLSAQHQTKVEGLSRLQKSLVNDVQVVKCSLSVSSSSTKKSTKPLDELQDTLYARSSQLERAKSQLDRLELAIVSTKAGVEHLRAKLVDLPDEFDVDSSGNLLEMSLPDIIRSSGDILLDVHDRANDNTADEFNNKHSTKESNTSSSNCNKVTRFSPQIETESNLQSRRPTTRGAAEVSVPFNQRITLRSAKERAAFEQDDSDDDGADFGDLGMDTISRKTLKKMSYHIVAAEERKRLLQQQQAALVENG</sequence>
<reference evidence="5" key="1">
    <citation type="submission" date="2021-01" db="EMBL/GenBank/DDBJ databases">
        <authorList>
            <person name="Corre E."/>
            <person name="Pelletier E."/>
            <person name="Niang G."/>
            <person name="Scheremetjew M."/>
            <person name="Finn R."/>
            <person name="Kale V."/>
            <person name="Holt S."/>
            <person name="Cochrane G."/>
            <person name="Meng A."/>
            <person name="Brown T."/>
            <person name="Cohen L."/>
        </authorList>
    </citation>
    <scope>NUCLEOTIDE SEQUENCE</scope>
    <source>
        <strain evidence="5">SM1012Den-03</strain>
    </source>
</reference>
<evidence type="ECO:0000256" key="2">
    <source>
        <dbReference type="SAM" id="Coils"/>
    </source>
</evidence>
<feature type="region of interest" description="Disordered" evidence="3">
    <location>
        <begin position="454"/>
        <end position="501"/>
    </location>
</feature>
<dbReference type="GO" id="GO:0035253">
    <property type="term" value="C:ciliary rootlet"/>
    <property type="evidence" value="ECO:0007669"/>
    <property type="project" value="TreeGrafter"/>
</dbReference>
<feature type="compositionally biased region" description="Basic and acidic residues" evidence="3">
    <location>
        <begin position="240"/>
        <end position="251"/>
    </location>
</feature>
<feature type="coiled-coil region" evidence="2">
    <location>
        <begin position="31"/>
        <end position="65"/>
    </location>
</feature>
<dbReference type="EMBL" id="HBGZ01013059">
    <property type="protein sequence ID" value="CAD9598043.1"/>
    <property type="molecule type" value="Transcribed_RNA"/>
</dbReference>
<accession>A0A7S2L7K6</accession>
<feature type="compositionally biased region" description="Polar residues" evidence="3">
    <location>
        <begin position="467"/>
        <end position="495"/>
    </location>
</feature>
<dbReference type="GO" id="GO:0003341">
    <property type="term" value="P:cilium movement"/>
    <property type="evidence" value="ECO:0007669"/>
    <property type="project" value="InterPro"/>
</dbReference>
<dbReference type="GO" id="GO:0036064">
    <property type="term" value="C:ciliary basal body"/>
    <property type="evidence" value="ECO:0007669"/>
    <property type="project" value="TreeGrafter"/>
</dbReference>
<dbReference type="Pfam" id="PF21773">
    <property type="entry name" value="ODAD1_CC"/>
    <property type="match status" value="1"/>
</dbReference>
<feature type="compositionally biased region" description="Polar residues" evidence="3">
    <location>
        <begin position="267"/>
        <end position="278"/>
    </location>
</feature>
<feature type="domain" description="ODAD1 central coiled coil region" evidence="4">
    <location>
        <begin position="128"/>
        <end position="412"/>
    </location>
</feature>
<dbReference type="PANTHER" id="PTHR46518">
    <property type="entry name" value="COILED-COIL DOMAIN-CONTAINING PROTEIN 151"/>
    <property type="match status" value="1"/>
</dbReference>
<dbReference type="GO" id="GO:0036158">
    <property type="term" value="P:outer dynein arm assembly"/>
    <property type="evidence" value="ECO:0007669"/>
    <property type="project" value="InterPro"/>
</dbReference>
<feature type="region of interest" description="Disordered" evidence="3">
    <location>
        <begin position="240"/>
        <end position="278"/>
    </location>
</feature>
<dbReference type="InterPro" id="IPR049258">
    <property type="entry name" value="ODAD1_CC"/>
</dbReference>
<gene>
    <name evidence="5" type="ORF">SMAR0320_LOCUS9339</name>
</gene>
<evidence type="ECO:0000256" key="3">
    <source>
        <dbReference type="SAM" id="MobiDB-lite"/>
    </source>
</evidence>
<dbReference type="InterPro" id="IPR033192">
    <property type="entry name" value="ODAD3"/>
</dbReference>
<name>A0A7S2L7K6_9STRA</name>
<dbReference type="GO" id="GO:0097542">
    <property type="term" value="C:ciliary tip"/>
    <property type="evidence" value="ECO:0007669"/>
    <property type="project" value="TreeGrafter"/>
</dbReference>